<gene>
    <name evidence="2" type="ORF">CHLNCDRAFT_136457</name>
</gene>
<feature type="transmembrane region" description="Helical" evidence="1">
    <location>
        <begin position="52"/>
        <end position="70"/>
    </location>
</feature>
<keyword evidence="1" id="KW-0472">Membrane</keyword>
<dbReference type="RefSeq" id="XP_005845777.1">
    <property type="nucleotide sequence ID" value="XM_005845715.1"/>
</dbReference>
<name>E1ZKE0_CHLVA</name>
<keyword evidence="1" id="KW-0812">Transmembrane</keyword>
<evidence type="ECO:0000256" key="1">
    <source>
        <dbReference type="SAM" id="Phobius"/>
    </source>
</evidence>
<evidence type="ECO:0000313" key="3">
    <source>
        <dbReference type="Proteomes" id="UP000008141"/>
    </source>
</evidence>
<dbReference type="KEGG" id="cvr:CHLNCDRAFT_136457"/>
<dbReference type="AlphaFoldDB" id="E1ZKE0"/>
<dbReference type="Proteomes" id="UP000008141">
    <property type="component" value="Unassembled WGS sequence"/>
</dbReference>
<dbReference type="EMBL" id="GL433850">
    <property type="protein sequence ID" value="EFN53675.1"/>
    <property type="molecule type" value="Genomic_DNA"/>
</dbReference>
<dbReference type="PANTHER" id="PTHR14969:SF13">
    <property type="entry name" value="AT30094P"/>
    <property type="match status" value="1"/>
</dbReference>
<dbReference type="SUPFAM" id="SSF48317">
    <property type="entry name" value="Acid phosphatase/Vanadium-dependent haloperoxidase"/>
    <property type="match status" value="1"/>
</dbReference>
<dbReference type="eggNOG" id="KOG4268">
    <property type="taxonomic scope" value="Eukaryota"/>
</dbReference>
<dbReference type="PANTHER" id="PTHR14969">
    <property type="entry name" value="SPHINGOSINE-1-PHOSPHATE PHOSPHOHYDROLASE"/>
    <property type="match status" value="1"/>
</dbReference>
<protein>
    <submittedName>
        <fullName evidence="2">Uncharacterized protein</fullName>
    </submittedName>
</protein>
<proteinExistence type="predicted"/>
<dbReference type="FunCoup" id="E1ZKE0">
    <property type="interactions" value="110"/>
</dbReference>
<accession>E1ZKE0</accession>
<dbReference type="InParanoid" id="E1ZKE0"/>
<dbReference type="GO" id="GO:0042392">
    <property type="term" value="F:sphingosine-1-phosphate phosphatase activity"/>
    <property type="evidence" value="ECO:0007669"/>
    <property type="project" value="TreeGrafter"/>
</dbReference>
<dbReference type="InterPro" id="IPR036938">
    <property type="entry name" value="PAP2/HPO_sf"/>
</dbReference>
<sequence>MAAGKRGGRGANKRRRHGLAAAVQALQALDSRLSNALFRHGSGVPRLVWKLFELSGDGLVWLALVVWQVMHPKTPQTVRHAWIAFLLCWAIDLVLVGLLKAIVRRSRPVYNVLNDMTVVVAVDAFSFPSGHSSRQARVVSFVAVFAPVVLGHTQPWLRHYLSDVLAGLAIGFVTVGIATMGQYSTAGLVVTEAHSDATYAALRSLLSPSRGVNTLPIV</sequence>
<dbReference type="GeneID" id="17353059"/>
<organism evidence="3">
    <name type="scientific">Chlorella variabilis</name>
    <name type="common">Green alga</name>
    <dbReference type="NCBI Taxonomy" id="554065"/>
    <lineage>
        <taxon>Eukaryota</taxon>
        <taxon>Viridiplantae</taxon>
        <taxon>Chlorophyta</taxon>
        <taxon>core chlorophytes</taxon>
        <taxon>Trebouxiophyceae</taxon>
        <taxon>Chlorellales</taxon>
        <taxon>Chlorellaceae</taxon>
        <taxon>Chlorella clade</taxon>
        <taxon>Chlorella</taxon>
    </lineage>
</organism>
<feature type="transmembrane region" description="Helical" evidence="1">
    <location>
        <begin position="82"/>
        <end position="103"/>
    </location>
</feature>
<keyword evidence="3" id="KW-1185">Reference proteome</keyword>
<keyword evidence="1" id="KW-1133">Transmembrane helix</keyword>
<dbReference type="OrthoDB" id="10266771at2759"/>
<reference evidence="2 3" key="1">
    <citation type="journal article" date="2010" name="Plant Cell">
        <title>The Chlorella variabilis NC64A genome reveals adaptation to photosymbiosis, coevolution with viruses, and cryptic sex.</title>
        <authorList>
            <person name="Blanc G."/>
            <person name="Duncan G."/>
            <person name="Agarkova I."/>
            <person name="Borodovsky M."/>
            <person name="Gurnon J."/>
            <person name="Kuo A."/>
            <person name="Lindquist E."/>
            <person name="Lucas S."/>
            <person name="Pangilinan J."/>
            <person name="Polle J."/>
            <person name="Salamov A."/>
            <person name="Terry A."/>
            <person name="Yamada T."/>
            <person name="Dunigan D.D."/>
            <person name="Grigoriev I.V."/>
            <person name="Claverie J.M."/>
            <person name="Van Etten J.L."/>
        </authorList>
    </citation>
    <scope>NUCLEOTIDE SEQUENCE [LARGE SCALE GENOMIC DNA]</scope>
    <source>
        <strain evidence="2 3">NC64A</strain>
    </source>
</reference>
<evidence type="ECO:0000313" key="2">
    <source>
        <dbReference type="EMBL" id="EFN53675.1"/>
    </source>
</evidence>
<feature type="transmembrane region" description="Helical" evidence="1">
    <location>
        <begin position="160"/>
        <end position="178"/>
    </location>
</feature>